<accession>A0ABW4DCJ6</accession>
<protein>
    <submittedName>
        <fullName evidence="1">Uncharacterized protein</fullName>
    </submittedName>
</protein>
<dbReference type="Proteomes" id="UP001597340">
    <property type="component" value="Unassembled WGS sequence"/>
</dbReference>
<comment type="caution">
    <text evidence="1">The sequence shown here is derived from an EMBL/GenBank/DDBJ whole genome shotgun (WGS) entry which is preliminary data.</text>
</comment>
<sequence>MPYPVQFLRIHAVTDSANTSTAVTQDAGKKTTGNHVVIPQSVGNSFNFTVGGSATASGSFEVPKDFGWVKLRIRNYNKPPLILL</sequence>
<gene>
    <name evidence="1" type="ORF">ACFQ5D_12650</name>
</gene>
<evidence type="ECO:0000313" key="2">
    <source>
        <dbReference type="Proteomes" id="UP001597340"/>
    </source>
</evidence>
<name>A0ABW4DCJ6_9BACL</name>
<proteinExistence type="predicted"/>
<evidence type="ECO:0000313" key="1">
    <source>
        <dbReference type="EMBL" id="MFD1462234.1"/>
    </source>
</evidence>
<keyword evidence="2" id="KW-1185">Reference proteome</keyword>
<organism evidence="1 2">
    <name type="scientific">Paenibacillus farraposensis</name>
    <dbReference type="NCBI Taxonomy" id="2807095"/>
    <lineage>
        <taxon>Bacteria</taxon>
        <taxon>Bacillati</taxon>
        <taxon>Bacillota</taxon>
        <taxon>Bacilli</taxon>
        <taxon>Bacillales</taxon>
        <taxon>Paenibacillaceae</taxon>
        <taxon>Paenibacillus</taxon>
    </lineage>
</organism>
<reference evidence="2" key="1">
    <citation type="journal article" date="2019" name="Int. J. Syst. Evol. Microbiol.">
        <title>The Global Catalogue of Microorganisms (GCM) 10K type strain sequencing project: providing services to taxonomists for standard genome sequencing and annotation.</title>
        <authorList>
            <consortium name="The Broad Institute Genomics Platform"/>
            <consortium name="The Broad Institute Genome Sequencing Center for Infectious Disease"/>
            <person name="Wu L."/>
            <person name="Ma J."/>
        </authorList>
    </citation>
    <scope>NUCLEOTIDE SEQUENCE [LARGE SCALE GENOMIC DNA]</scope>
    <source>
        <strain evidence="2">CCM 9147</strain>
    </source>
</reference>
<dbReference type="EMBL" id="JBHTNZ010000015">
    <property type="protein sequence ID" value="MFD1462234.1"/>
    <property type="molecule type" value="Genomic_DNA"/>
</dbReference>
<dbReference type="RefSeq" id="WP_229523954.1">
    <property type="nucleotide sequence ID" value="NZ_JAFFQR010000043.1"/>
</dbReference>